<keyword evidence="3" id="KW-0624">Polysaccharide degradation</keyword>
<keyword evidence="2" id="KW-0378">Hydrolase</keyword>
<organism evidence="7 8">
    <name type="scientific">Streptomyces albidochromogenes</name>
    <dbReference type="NCBI Taxonomy" id="329524"/>
    <lineage>
        <taxon>Bacteria</taxon>
        <taxon>Bacillati</taxon>
        <taxon>Actinomycetota</taxon>
        <taxon>Actinomycetes</taxon>
        <taxon>Kitasatosporales</taxon>
        <taxon>Streptomycetaceae</taxon>
        <taxon>Streptomyces</taxon>
    </lineage>
</organism>
<feature type="domain" description="Fibronectin type-III" evidence="6">
    <location>
        <begin position="139"/>
        <end position="226"/>
    </location>
</feature>
<keyword evidence="1" id="KW-0677">Repeat</keyword>
<feature type="chain" id="PRO_5045852105" evidence="5">
    <location>
        <begin position="27"/>
        <end position="331"/>
    </location>
</feature>
<keyword evidence="2" id="KW-0326">Glycosidase</keyword>
<evidence type="ECO:0000256" key="1">
    <source>
        <dbReference type="ARBA" id="ARBA00022737"/>
    </source>
</evidence>
<dbReference type="InterPro" id="IPR013783">
    <property type="entry name" value="Ig-like_fold"/>
</dbReference>
<dbReference type="InterPro" id="IPR003961">
    <property type="entry name" value="FN3_dom"/>
</dbReference>
<name>A0ABW6FIL2_9ACTN</name>
<feature type="domain" description="Fibronectin type-III" evidence="6">
    <location>
        <begin position="234"/>
        <end position="331"/>
    </location>
</feature>
<dbReference type="EMBL" id="JBHXIJ010000058">
    <property type="protein sequence ID" value="MFD5099511.1"/>
    <property type="molecule type" value="Genomic_DNA"/>
</dbReference>
<feature type="region of interest" description="Disordered" evidence="4">
    <location>
        <begin position="209"/>
        <end position="238"/>
    </location>
</feature>
<dbReference type="PANTHER" id="PTHR46708">
    <property type="entry name" value="TENASCIN"/>
    <property type="match status" value="1"/>
</dbReference>
<dbReference type="Proteomes" id="UP001598448">
    <property type="component" value="Unassembled WGS sequence"/>
</dbReference>
<accession>A0ABW6FIL2</accession>
<dbReference type="InterPro" id="IPR050991">
    <property type="entry name" value="ECM_Regulatory_Proteins"/>
</dbReference>
<evidence type="ECO:0000259" key="6">
    <source>
        <dbReference type="PROSITE" id="PS50853"/>
    </source>
</evidence>
<dbReference type="PROSITE" id="PS51257">
    <property type="entry name" value="PROKAR_LIPOPROTEIN"/>
    <property type="match status" value="1"/>
</dbReference>
<proteinExistence type="predicted"/>
<dbReference type="SUPFAM" id="SSF49265">
    <property type="entry name" value="Fibronectin type III"/>
    <property type="match status" value="2"/>
</dbReference>
<dbReference type="RefSeq" id="WP_386712236.1">
    <property type="nucleotide sequence ID" value="NZ_JBHXIJ010000058.1"/>
</dbReference>
<feature type="region of interest" description="Disordered" evidence="4">
    <location>
        <begin position="117"/>
        <end position="145"/>
    </location>
</feature>
<dbReference type="SMART" id="SM00060">
    <property type="entry name" value="FN3"/>
    <property type="match status" value="3"/>
</dbReference>
<keyword evidence="5" id="KW-0732">Signal</keyword>
<feature type="region of interest" description="Disordered" evidence="4">
    <location>
        <begin position="28"/>
        <end position="53"/>
    </location>
</feature>
<keyword evidence="8" id="KW-1185">Reference proteome</keyword>
<comment type="caution">
    <text evidence="7">The sequence shown here is derived from an EMBL/GenBank/DDBJ whole genome shotgun (WGS) entry which is preliminary data.</text>
</comment>
<evidence type="ECO:0000313" key="7">
    <source>
        <dbReference type="EMBL" id="MFD5099511.1"/>
    </source>
</evidence>
<evidence type="ECO:0000256" key="3">
    <source>
        <dbReference type="ARBA" id="ARBA00023326"/>
    </source>
</evidence>
<evidence type="ECO:0000256" key="5">
    <source>
        <dbReference type="SAM" id="SignalP"/>
    </source>
</evidence>
<dbReference type="Pfam" id="PF00041">
    <property type="entry name" value="fn3"/>
    <property type="match status" value="2"/>
</dbReference>
<evidence type="ECO:0000256" key="4">
    <source>
        <dbReference type="SAM" id="MobiDB-lite"/>
    </source>
</evidence>
<dbReference type="PROSITE" id="PS50853">
    <property type="entry name" value="FN3"/>
    <property type="match status" value="3"/>
</dbReference>
<dbReference type="Gene3D" id="2.60.40.10">
    <property type="entry name" value="Immunoglobulins"/>
    <property type="match status" value="3"/>
</dbReference>
<keyword evidence="3" id="KW-0119">Carbohydrate metabolism</keyword>
<feature type="signal peptide" evidence="5">
    <location>
        <begin position="1"/>
        <end position="26"/>
    </location>
</feature>
<evidence type="ECO:0000256" key="2">
    <source>
        <dbReference type="ARBA" id="ARBA00023295"/>
    </source>
</evidence>
<gene>
    <name evidence="7" type="ORF">ACFWJN_11150</name>
</gene>
<sequence>MQRPTVRTGSICSAVTLLTLAGAAVAGCAGSGPDPDTDKPSRPGGVTAQAGSATSVHVMWDRSTDDRAVAGYEVYENGARVKTVTGTRRMVDIDRLAPSTGYTFTVRARDAAGNLSAAGAAAPVTTPARTPDDRKPPSAPAQLRGRVEGTGAVSLSWQRAADDTAVTSYDIYQEDSRVHSVRGDATTARVTGLRPGTVYTFTVRARDAAENSSGDSAALDLTTAPGRGDGPSTAPGDLRATARTKAGVRGIEIEWTPPRVGGGEEVKEHQLFLNGELATTIVWGAQPPAGRATYHFTVGEPAGTRYSIKLRAKLPDGKWGDFSAQRTVVTR</sequence>
<feature type="compositionally biased region" description="Low complexity" evidence="4">
    <location>
        <begin position="117"/>
        <end position="129"/>
    </location>
</feature>
<dbReference type="CDD" id="cd00063">
    <property type="entry name" value="FN3"/>
    <property type="match status" value="3"/>
</dbReference>
<evidence type="ECO:0000313" key="8">
    <source>
        <dbReference type="Proteomes" id="UP001598448"/>
    </source>
</evidence>
<feature type="domain" description="Fibronectin type-III" evidence="6">
    <location>
        <begin position="42"/>
        <end position="129"/>
    </location>
</feature>
<dbReference type="PANTHER" id="PTHR46708:SF2">
    <property type="entry name" value="FIBRONECTIN TYPE-III DOMAIN-CONTAINING PROTEIN"/>
    <property type="match status" value="1"/>
</dbReference>
<reference evidence="7 8" key="1">
    <citation type="submission" date="2024-09" db="EMBL/GenBank/DDBJ databases">
        <title>The Natural Products Discovery Center: Release of the First 8490 Sequenced Strains for Exploring Actinobacteria Biosynthetic Diversity.</title>
        <authorList>
            <person name="Kalkreuter E."/>
            <person name="Kautsar S.A."/>
            <person name="Yang D."/>
            <person name="Bader C.D."/>
            <person name="Teijaro C.N."/>
            <person name="Fluegel L."/>
            <person name="Davis C.M."/>
            <person name="Simpson J.R."/>
            <person name="Lauterbach L."/>
            <person name="Steele A.D."/>
            <person name="Gui C."/>
            <person name="Meng S."/>
            <person name="Li G."/>
            <person name="Viehrig K."/>
            <person name="Ye F."/>
            <person name="Su P."/>
            <person name="Kiefer A.F."/>
            <person name="Nichols A."/>
            <person name="Cepeda A.J."/>
            <person name="Yan W."/>
            <person name="Fan B."/>
            <person name="Jiang Y."/>
            <person name="Adhikari A."/>
            <person name="Zheng C.-J."/>
            <person name="Schuster L."/>
            <person name="Cowan T.M."/>
            <person name="Smanski M.J."/>
            <person name="Chevrette M.G."/>
            <person name="De Carvalho L.P.S."/>
            <person name="Shen B."/>
        </authorList>
    </citation>
    <scope>NUCLEOTIDE SEQUENCE [LARGE SCALE GENOMIC DNA]</scope>
    <source>
        <strain evidence="7 8">NPDC058348</strain>
    </source>
</reference>
<dbReference type="InterPro" id="IPR036116">
    <property type="entry name" value="FN3_sf"/>
</dbReference>
<protein>
    <submittedName>
        <fullName evidence="7">Fibronectin type III domain-containing protein</fullName>
    </submittedName>
</protein>